<evidence type="ECO:0000313" key="11">
    <source>
        <dbReference type="Proteomes" id="UP000185511"/>
    </source>
</evidence>
<feature type="domain" description="Aminotransferase class V" evidence="9">
    <location>
        <begin position="50"/>
        <end position="371"/>
    </location>
</feature>
<dbReference type="InterPro" id="IPR000192">
    <property type="entry name" value="Aminotrans_V_dom"/>
</dbReference>
<accession>A0AAC9LAD7</accession>
<proteinExistence type="inferred from homology"/>
<dbReference type="KEGG" id="acad:UA74_10325"/>
<comment type="cofactor">
    <cofactor evidence="1 7">
        <name>pyridoxal 5'-phosphate</name>
        <dbReference type="ChEBI" id="CHEBI:597326"/>
    </cofactor>
</comment>
<dbReference type="GO" id="GO:0008453">
    <property type="term" value="F:alanine-glyoxylate transaminase activity"/>
    <property type="evidence" value="ECO:0007669"/>
    <property type="project" value="UniProtKB-EC"/>
</dbReference>
<dbReference type="Gene3D" id="3.90.1150.10">
    <property type="entry name" value="Aspartate Aminotransferase, domain 1"/>
    <property type="match status" value="1"/>
</dbReference>
<feature type="modified residue" description="N6-(pyridoxal phosphate)lysine" evidence="7">
    <location>
        <position position="207"/>
    </location>
</feature>
<keyword evidence="5 7" id="KW-0663">Pyridoxal phosphate</keyword>
<evidence type="ECO:0000256" key="3">
    <source>
        <dbReference type="ARBA" id="ARBA00022576"/>
    </source>
</evidence>
<feature type="binding site" evidence="6">
    <location>
        <position position="357"/>
    </location>
    <ligand>
        <name>substrate</name>
    </ligand>
</feature>
<evidence type="ECO:0000256" key="8">
    <source>
        <dbReference type="SAM" id="MobiDB-lite"/>
    </source>
</evidence>
<dbReference type="RefSeq" id="WP_157442200.1">
    <property type="nucleotide sequence ID" value="NZ_CP016076.1"/>
</dbReference>
<name>A0AAC9LAD7_9PSEU</name>
<reference evidence="11" key="1">
    <citation type="submission" date="2016-06" db="EMBL/GenBank/DDBJ databases">
        <title>Complete genome sequence of Actinoalloteichus fjordicus DSM 46855 (=ADI127-17), type strain of the new species Actinoalloteichus fjordicus.</title>
        <authorList>
            <person name="Ruckert C."/>
            <person name="Nouioui I."/>
            <person name="Willmese J."/>
            <person name="van Wezel G."/>
            <person name="Klenk H.-P."/>
            <person name="Kalinowski J."/>
            <person name="Zotchev S.B."/>
        </authorList>
    </citation>
    <scope>NUCLEOTIDE SEQUENCE [LARGE SCALE GENOMIC DNA]</scope>
    <source>
        <strain evidence="11">ADI127-7</strain>
    </source>
</reference>
<dbReference type="EC" id="2.6.1.44" evidence="10"/>
<evidence type="ECO:0000256" key="2">
    <source>
        <dbReference type="ARBA" id="ARBA00009236"/>
    </source>
</evidence>
<dbReference type="InterPro" id="IPR015422">
    <property type="entry name" value="PyrdxlP-dep_Trfase_small"/>
</dbReference>
<keyword evidence="3 10" id="KW-0032">Aminotransferase</keyword>
<keyword evidence="4 10" id="KW-0808">Transferase</keyword>
<dbReference type="SUPFAM" id="SSF53383">
    <property type="entry name" value="PLP-dependent transferases"/>
    <property type="match status" value="1"/>
</dbReference>
<keyword evidence="11" id="KW-1185">Reference proteome</keyword>
<evidence type="ECO:0000313" key="10">
    <source>
        <dbReference type="EMBL" id="APU14128.1"/>
    </source>
</evidence>
<evidence type="ECO:0000256" key="7">
    <source>
        <dbReference type="PIRSR" id="PIRSR000524-50"/>
    </source>
</evidence>
<dbReference type="PANTHER" id="PTHR21152:SF24">
    <property type="entry name" value="ALANINE--GLYOXYLATE AMINOTRANSFERASE 1"/>
    <property type="match status" value="1"/>
</dbReference>
<dbReference type="InterPro" id="IPR015421">
    <property type="entry name" value="PyrdxlP-dep_Trfase_major"/>
</dbReference>
<evidence type="ECO:0000259" key="9">
    <source>
        <dbReference type="Pfam" id="PF00266"/>
    </source>
</evidence>
<dbReference type="Proteomes" id="UP000185511">
    <property type="component" value="Chromosome"/>
</dbReference>
<organism evidence="10 11">
    <name type="scientific">Actinoalloteichus fjordicus</name>
    <dbReference type="NCBI Taxonomy" id="1612552"/>
    <lineage>
        <taxon>Bacteria</taxon>
        <taxon>Bacillati</taxon>
        <taxon>Actinomycetota</taxon>
        <taxon>Actinomycetes</taxon>
        <taxon>Pseudonocardiales</taxon>
        <taxon>Pseudonocardiaceae</taxon>
        <taxon>Actinoalloteichus</taxon>
    </lineage>
</organism>
<dbReference type="GO" id="GO:0019265">
    <property type="term" value="P:glycine biosynthetic process, by transamination of glyoxylate"/>
    <property type="evidence" value="ECO:0007669"/>
    <property type="project" value="TreeGrafter"/>
</dbReference>
<dbReference type="Gene3D" id="3.40.640.10">
    <property type="entry name" value="Type I PLP-dependent aspartate aminotransferase-like (Major domain)"/>
    <property type="match status" value="1"/>
</dbReference>
<dbReference type="EMBL" id="CP016076">
    <property type="protein sequence ID" value="APU14128.1"/>
    <property type="molecule type" value="Genomic_DNA"/>
</dbReference>
<sequence>MTTRGGDGAGTTEERASRPAPLAMVVGPTRLAPSVRGRLADQAPPITDHRFLAEVRETMQLLRPVLGTAEGEVFIVPGSGTAGMESLAVSLLDPGRPALVLSTGMWGERWQELCSSLGLSSRVLRAEPGRGLDLDEVASRLRDESYQAVLLTDVDSSSGVRADVAALTALARRHGALSLVDGIAAAGAEEVRQDDWDVDAYLTSPPKALSGPGGLFLVSLRTRALRVLIERTWSPRGYSLDLGRWLPVMRALAAGGFAYFQTPPGSLVSALAESLRLIVAEGGERTRRHTALAARLRNGLATTGLRLFTAAADRAHGVTVFRTPTGIGAAELVAAVERHGVVLQAGTHPTAAKHTVRIGHLGNHTADDVDRTLAALGAALAEFDVPDG</sequence>
<dbReference type="PANTHER" id="PTHR21152">
    <property type="entry name" value="AMINOTRANSFERASE CLASS V"/>
    <property type="match status" value="1"/>
</dbReference>
<comment type="similarity">
    <text evidence="2">Belongs to the class-V pyridoxal-phosphate-dependent aminotransferase family.</text>
</comment>
<dbReference type="InterPro" id="IPR015424">
    <property type="entry name" value="PyrdxlP-dep_Trfase"/>
</dbReference>
<protein>
    <submittedName>
        <fullName evidence="10">Serine-pyruvate aminotransferase/archaeal aspartate aminotransferase</fullName>
        <ecNumber evidence="10">2.6.1.44</ecNumber>
    </submittedName>
</protein>
<evidence type="ECO:0000256" key="4">
    <source>
        <dbReference type="ARBA" id="ARBA00022679"/>
    </source>
</evidence>
<evidence type="ECO:0000256" key="1">
    <source>
        <dbReference type="ARBA" id="ARBA00001933"/>
    </source>
</evidence>
<dbReference type="Pfam" id="PF00266">
    <property type="entry name" value="Aminotran_5"/>
    <property type="match status" value="1"/>
</dbReference>
<dbReference type="AlphaFoldDB" id="A0AAC9LAD7"/>
<dbReference type="GO" id="GO:0004760">
    <property type="term" value="F:L-serine-pyruvate transaminase activity"/>
    <property type="evidence" value="ECO:0007669"/>
    <property type="project" value="TreeGrafter"/>
</dbReference>
<gene>
    <name evidence="10" type="ORF">UA74_10325</name>
</gene>
<evidence type="ECO:0000256" key="6">
    <source>
        <dbReference type="PIRSR" id="PIRSR000524-1"/>
    </source>
</evidence>
<dbReference type="PIRSF" id="PIRSF000524">
    <property type="entry name" value="SPT"/>
    <property type="match status" value="1"/>
</dbReference>
<feature type="region of interest" description="Disordered" evidence="8">
    <location>
        <begin position="1"/>
        <end position="20"/>
    </location>
</feature>
<evidence type="ECO:0000256" key="5">
    <source>
        <dbReference type="ARBA" id="ARBA00022898"/>
    </source>
</evidence>
<dbReference type="InterPro" id="IPR024169">
    <property type="entry name" value="SP_NH2Trfase/AEP_transaminase"/>
</dbReference>